<reference evidence="1" key="1">
    <citation type="submission" date="2022-07" db="EMBL/GenBank/DDBJ databases">
        <title>Fungi with potential for degradation of polypropylene.</title>
        <authorList>
            <person name="Gostincar C."/>
        </authorList>
    </citation>
    <scope>NUCLEOTIDE SEQUENCE</scope>
    <source>
        <strain evidence="1">EXF-13287</strain>
    </source>
</reference>
<sequence>MATVFQLVEVDYDDVKHALEDPNQRQFNTSFHRLDEAPDLTSIPSEAPYSFKRWLPLILSTRNMAPADVQTVTLARPQARLLLETAEGSLQLQTVNRMFADDIDDEIKPLLRKQLTFPPEGLFLRLDACSPKDGAHAVPGRMALHTVEEVILRLVTSRRARNSLFNSLNDGYQTFDLFFMPFDDRMRSDREYRVYCPPGAKKITAISQYQWHKPWRFAHSAPQMQSAMAQAIVDGVTAIHSLILEDLKEKNPRDELLVEQGVSFDVFFDEDSGTCQLVELNVFGVTSGCGSCLFQWVKDRDQLYGSGHNIEFRVTF</sequence>
<keyword evidence="2" id="KW-1185">Reference proteome</keyword>
<dbReference type="EMBL" id="JANBVN010000146">
    <property type="protein sequence ID" value="KAJ9138324.1"/>
    <property type="molecule type" value="Genomic_DNA"/>
</dbReference>
<comment type="caution">
    <text evidence="1">The sequence shown here is derived from an EMBL/GenBank/DDBJ whole genome shotgun (WGS) entry which is preliminary data.</text>
</comment>
<dbReference type="Proteomes" id="UP001174691">
    <property type="component" value="Unassembled WGS sequence"/>
</dbReference>
<gene>
    <name evidence="1" type="ORF">NKR19_g7883</name>
</gene>
<proteinExistence type="predicted"/>
<name>A0AA38RJR3_9PEZI</name>
<organism evidence="1 2">
    <name type="scientific">Coniochaeta hoffmannii</name>
    <dbReference type="NCBI Taxonomy" id="91930"/>
    <lineage>
        <taxon>Eukaryota</taxon>
        <taxon>Fungi</taxon>
        <taxon>Dikarya</taxon>
        <taxon>Ascomycota</taxon>
        <taxon>Pezizomycotina</taxon>
        <taxon>Sordariomycetes</taxon>
        <taxon>Sordariomycetidae</taxon>
        <taxon>Coniochaetales</taxon>
        <taxon>Coniochaetaceae</taxon>
        <taxon>Coniochaeta</taxon>
    </lineage>
</organism>
<evidence type="ECO:0000313" key="2">
    <source>
        <dbReference type="Proteomes" id="UP001174691"/>
    </source>
</evidence>
<accession>A0AA38RJR3</accession>
<evidence type="ECO:0000313" key="1">
    <source>
        <dbReference type="EMBL" id="KAJ9138324.1"/>
    </source>
</evidence>
<dbReference type="AlphaFoldDB" id="A0AA38RJR3"/>
<protein>
    <recommendedName>
        <fullName evidence="3">Cell division cycle protein 123</fullName>
    </recommendedName>
</protein>
<evidence type="ECO:0008006" key="3">
    <source>
        <dbReference type="Google" id="ProtNLM"/>
    </source>
</evidence>